<dbReference type="InterPro" id="IPR016518">
    <property type="entry name" value="Alpha-L-fucosidase"/>
</dbReference>
<sequence length="797" mass="90180">MINNKGKMNKNLVLVMMLLLSVGCKAEKIEMSEVPERGFYSTRPATYWEESLVTGNGIMGAMIEGNPYKESVVFNHALLYLPIHKPLKPVSQGKYLEKVRKMMLEGKYTEASRFIVDLANSEGYSGKHATDPFIPAFRMNIQSDSTTVRNYARTVDFSTGEVAVKWKNDNGTFCRKVFISRPDNVVVIRLYSKGNGKINTTLNLSQVTTHDAGRVKKFSLNDKLGIEKVESTSIEKGLCFRAWYERPWEGSFKGYEGVVKVVRSDGQVQADLDKLTISGATDVLLLARVEPSSDMNNSKINDMLDEISTLPSDYQKLLQPHEKIHKELFQRVSLDLNATAADRTKSSEELLEAGGGNPALIEKLFDAARYNVLCATGINPPNLQGIWGATMTAPWSGDYTTNGNLPVVISHYLQANTPELMLPLFNKLESYMADFKVNARELFNCRGIYVPSRFSTHGLNNHFDTTWPMTFWTVGAAWYSLFYYDYYLYTQDKDFLQNRALPFMEQSALFYEDFLIEGEDGKYVFNPSYSPENHPVNSKSQACINATMEVMGVNGLLRTIIEASRVLGVNQGKISKWESMLAKMPSYELNENGEIREWMWKDLQDNHKHRHASQLFGLYDLHDPLIMENDKFRSGCKKAIDRRMEIRREDNGGIMAFGMIQLAFAASALGETETAYDMLKWLGNSYWNNNMVSTHDPKKTFNVDICGGYPSLVMKMLVYSEPGVISLLPCKPQDWTEGMIRGVALRGGILMKELSWTPQGVKVIFFSKTDQSVKVSLRGKQVKEIKLKAGQPMKYSF</sequence>
<dbReference type="PROSITE" id="PS51257">
    <property type="entry name" value="PROKAR_LIPOPROTEIN"/>
    <property type="match status" value="1"/>
</dbReference>
<dbReference type="RefSeq" id="WP_253280342.1">
    <property type="nucleotide sequence ID" value="NZ_CABIXA010000019.1"/>
</dbReference>
<keyword evidence="4" id="KW-0378">Hydrolase</keyword>
<keyword evidence="1" id="KW-0732">Signal</keyword>
<accession>A0A174IU46</accession>
<evidence type="ECO:0000313" key="5">
    <source>
        <dbReference type="Proteomes" id="UP000095517"/>
    </source>
</evidence>
<dbReference type="Gene3D" id="1.50.10.10">
    <property type="match status" value="1"/>
</dbReference>
<dbReference type="InterPro" id="IPR008928">
    <property type="entry name" value="6-hairpin_glycosidase_sf"/>
</dbReference>
<dbReference type="Pfam" id="PF22124">
    <property type="entry name" value="Glyco_hydro_95_cat"/>
    <property type="match status" value="1"/>
</dbReference>
<evidence type="ECO:0000259" key="3">
    <source>
        <dbReference type="Pfam" id="PF22124"/>
    </source>
</evidence>
<dbReference type="AlphaFoldDB" id="A0A174IU46"/>
<evidence type="ECO:0000256" key="1">
    <source>
        <dbReference type="SAM" id="SignalP"/>
    </source>
</evidence>
<gene>
    <name evidence="4" type="ORF">ERS852397_03060</name>
</gene>
<dbReference type="EMBL" id="CYZH01000019">
    <property type="protein sequence ID" value="CUO89981.1"/>
    <property type="molecule type" value="Genomic_DNA"/>
</dbReference>
<dbReference type="PANTHER" id="PTHR31084:SF0">
    <property type="entry name" value="ALPHA-L-FUCOSIDASE 2"/>
    <property type="match status" value="1"/>
</dbReference>
<dbReference type="InterPro" id="IPR013780">
    <property type="entry name" value="Glyco_hydro_b"/>
</dbReference>
<dbReference type="PANTHER" id="PTHR31084">
    <property type="entry name" value="ALPHA-L-FUCOSIDASE 2"/>
    <property type="match status" value="1"/>
</dbReference>
<organism evidence="4 5">
    <name type="scientific">Bacteroides finegoldii</name>
    <dbReference type="NCBI Taxonomy" id="338188"/>
    <lineage>
        <taxon>Bacteria</taxon>
        <taxon>Pseudomonadati</taxon>
        <taxon>Bacteroidota</taxon>
        <taxon>Bacteroidia</taxon>
        <taxon>Bacteroidales</taxon>
        <taxon>Bacteroidaceae</taxon>
        <taxon>Bacteroides</taxon>
    </lineage>
</organism>
<dbReference type="Gene3D" id="2.60.40.1180">
    <property type="entry name" value="Golgi alpha-mannosidase II"/>
    <property type="match status" value="1"/>
</dbReference>
<dbReference type="GO" id="GO:0005975">
    <property type="term" value="P:carbohydrate metabolic process"/>
    <property type="evidence" value="ECO:0007669"/>
    <property type="project" value="InterPro"/>
</dbReference>
<evidence type="ECO:0000313" key="4">
    <source>
        <dbReference type="EMBL" id="CUO89981.1"/>
    </source>
</evidence>
<feature type="signal peptide" evidence="1">
    <location>
        <begin position="1"/>
        <end position="26"/>
    </location>
</feature>
<protein>
    <submittedName>
        <fullName evidence="4">Glycoside hydrolase</fullName>
    </submittedName>
</protein>
<feature type="domain" description="Glycosyl hydrolase family 95 N-terminal" evidence="2">
    <location>
        <begin position="41"/>
        <end position="290"/>
    </location>
</feature>
<dbReference type="Gene3D" id="2.70.98.50">
    <property type="entry name" value="putative glycoside hydrolase family protein from bacillus halodurans"/>
    <property type="match status" value="1"/>
</dbReference>
<dbReference type="SUPFAM" id="SSF48208">
    <property type="entry name" value="Six-hairpin glycosidases"/>
    <property type="match status" value="1"/>
</dbReference>
<evidence type="ECO:0000259" key="2">
    <source>
        <dbReference type="Pfam" id="PF14498"/>
    </source>
</evidence>
<dbReference type="InterPro" id="IPR054363">
    <property type="entry name" value="GH95_cat"/>
</dbReference>
<feature type="chain" id="PRO_5008024609" evidence="1">
    <location>
        <begin position="27"/>
        <end position="797"/>
    </location>
</feature>
<dbReference type="STRING" id="338188.ERS852397_03060"/>
<proteinExistence type="predicted"/>
<dbReference type="GO" id="GO:0004560">
    <property type="term" value="F:alpha-L-fucosidase activity"/>
    <property type="evidence" value="ECO:0007669"/>
    <property type="project" value="InterPro"/>
</dbReference>
<dbReference type="Proteomes" id="UP000095517">
    <property type="component" value="Unassembled WGS sequence"/>
</dbReference>
<dbReference type="Pfam" id="PF14498">
    <property type="entry name" value="Glyco_hyd_65N_2"/>
    <property type="match status" value="1"/>
</dbReference>
<reference evidence="4 5" key="1">
    <citation type="submission" date="2015-09" db="EMBL/GenBank/DDBJ databases">
        <authorList>
            <consortium name="Pathogen Informatics"/>
        </authorList>
    </citation>
    <scope>NUCLEOTIDE SEQUENCE [LARGE SCALE GENOMIC DNA]</scope>
    <source>
        <strain evidence="4 5">2789STDY5608840</strain>
    </source>
</reference>
<feature type="domain" description="Glycosyl hydrolase family 95 catalytic" evidence="3">
    <location>
        <begin position="314"/>
        <end position="717"/>
    </location>
</feature>
<dbReference type="InterPro" id="IPR027414">
    <property type="entry name" value="GH95_N_dom"/>
</dbReference>
<name>A0A174IU46_9BACE</name>
<dbReference type="InterPro" id="IPR012341">
    <property type="entry name" value="6hp_glycosidase-like_sf"/>
</dbReference>
<dbReference type="PIRSF" id="PIRSF007663">
    <property type="entry name" value="UCP007663"/>
    <property type="match status" value="1"/>
</dbReference>